<sequence length="119" mass="13326">MRRNQAVEIKHVDVKKSSGPRKYQALPALSTLVDCEPSSKNESPGTAELTIKSLSETLWIFAVVVYSEADEAELERRICKKLHIFEACRVEYVMCSDEKIFNTEAAHDSGNALQLLSPN</sequence>
<gene>
    <name evidence="1" type="ORF">CGOC_LOCUS13527</name>
</gene>
<protein>
    <submittedName>
        <fullName evidence="1">Uncharacterized protein</fullName>
    </submittedName>
</protein>
<proteinExistence type="predicted"/>
<dbReference type="Proteomes" id="UP000271889">
    <property type="component" value="Unassembled WGS sequence"/>
</dbReference>
<evidence type="ECO:0000313" key="2">
    <source>
        <dbReference type="Proteomes" id="UP000271889"/>
    </source>
</evidence>
<evidence type="ECO:0000313" key="1">
    <source>
        <dbReference type="EMBL" id="VDN37646.1"/>
    </source>
</evidence>
<name>A0A3P7R385_CYLGO</name>
<accession>A0A3P7R385</accession>
<dbReference type="AlphaFoldDB" id="A0A3P7R385"/>
<dbReference type="EMBL" id="UYRV01132264">
    <property type="protein sequence ID" value="VDN37646.1"/>
    <property type="molecule type" value="Genomic_DNA"/>
</dbReference>
<keyword evidence="2" id="KW-1185">Reference proteome</keyword>
<reference evidence="1 2" key="1">
    <citation type="submission" date="2018-11" db="EMBL/GenBank/DDBJ databases">
        <authorList>
            <consortium name="Pathogen Informatics"/>
        </authorList>
    </citation>
    <scope>NUCLEOTIDE SEQUENCE [LARGE SCALE GENOMIC DNA]</scope>
</reference>
<organism evidence="1 2">
    <name type="scientific">Cylicostephanus goldi</name>
    <name type="common">Nematode worm</name>
    <dbReference type="NCBI Taxonomy" id="71465"/>
    <lineage>
        <taxon>Eukaryota</taxon>
        <taxon>Metazoa</taxon>
        <taxon>Ecdysozoa</taxon>
        <taxon>Nematoda</taxon>
        <taxon>Chromadorea</taxon>
        <taxon>Rhabditida</taxon>
        <taxon>Rhabditina</taxon>
        <taxon>Rhabditomorpha</taxon>
        <taxon>Strongyloidea</taxon>
        <taxon>Strongylidae</taxon>
        <taxon>Cylicostephanus</taxon>
    </lineage>
</organism>